<dbReference type="Proteomes" id="UP000054383">
    <property type="component" value="Unassembled WGS sequence"/>
</dbReference>
<evidence type="ECO:0000313" key="5">
    <source>
        <dbReference type="Proteomes" id="UP000054383"/>
    </source>
</evidence>
<evidence type="ECO:0000256" key="1">
    <source>
        <dbReference type="SAM" id="MobiDB-lite"/>
    </source>
</evidence>
<feature type="domain" description="Trafficking protein particle complex subunit 11" evidence="3">
    <location>
        <begin position="343"/>
        <end position="620"/>
    </location>
</feature>
<gene>
    <name evidence="4" type="ORF">PISL3812_02658</name>
</gene>
<feature type="region of interest" description="Disordered" evidence="1">
    <location>
        <begin position="268"/>
        <end position="292"/>
    </location>
</feature>
<dbReference type="OrthoDB" id="6278596at2759"/>
<dbReference type="EMBL" id="CVMT01000002">
    <property type="protein sequence ID" value="CRG85614.1"/>
    <property type="molecule type" value="Genomic_DNA"/>
</dbReference>
<dbReference type="PANTHER" id="PTHR14374">
    <property type="entry name" value="FOIE GRAS"/>
    <property type="match status" value="1"/>
</dbReference>
<sequence>MDAYPDDYIAHNLPLILVSGLANNENNEDPPQSEYPLLEQTGTLIESDFPLLDGPLANDLRTAFLDYDAYGARWKALADAGRSNSIASRIKLTGRTYRLPPRKANFPSDAELSASSGIPIVHSPISPLTPGSPTFPDGLITPLWVYKHQGLIPAAVINALSLTSDASMSTLRDNQLKIEIRGLKESWAASGYKSRFIVILVAEDGINSQELDERLSNIRRATNLDPRSLHVLYPDLSTVEVKDFVRSLLSSLQPSLVDYYRDLSKHARRKRNRGTIPPPTAPPTSGTSQTLSSQGWNVRYEFKLGVFAEFRQEMEAAQRNFEAAYDILFGQEVFESIAAWHPRFNEARLLGDILAIRIIRCLLWTSQTTAAVRFWLSHRANTEDIVHRKGKGTKNYGWEAWDSRWSTVMSQLISRADLPAFSADVLRDPTRVHESIIHAPEKGLLSSDVSLPWERLHHQGYWLDRSAKHLVQRHALAETIPDEHRSSTAQSPASQVVAKLQFYDVYLVPEPHVEAPHSTNSGVDHFSSIIDTLKASVEHFAARGQIRKVESLSLEIAKFHMKKGQWADAYEILKPLWPTLTWRKSGWWDLMSEFIWTLRTCALELNDRDALLWIHWELLSKVLQPLPAWNYDFHHCLDEVAPGDSKSTVVLNAEDVTSCLSASLVFEKPEGNVGEPLQAQLTVVSLAQPDSAPIRLSEVRLDVNGSLRPIKLQADNPDQEGDAPQCQISDITLRDETDLIDSSSTVGMTSMVGKADLTLRPSHTRVYNLRAIPREAGEAKIASVTLVIEEEIFNFSYVVTKRQQNMAFWWMNSSQGPRKKRIGKGRDISVCKIRPKPPKIHISTPNLEKHYYTNERVALPVAMKNNEDDVAEVIMQVRLFGQPGSSVELSWSDNADANIDSTTDVPVESTIHSISRRIGSLTPASTSEVQVILSNTVDASKYELEISVQYTLSSDSQTPVSKSVSVDLEFVRPFEANYEFLPRLHSEPWPNLFDFNGDLTTPDIAKPEGIQQKWAVNSKLVSFASEPLHIEKISLVLIDIHGGAVCELGAETLVMPQSTQILPGDLRESEFLVNVQKLGLDDRQSVTLDLSLDVHWKRVSSGSDVTTTVSSLAMPRFLIPMGEPRVLASSVSSEQLPGLVHLDYTLENPSIHCLTFNLTMEASEHFAFSGAKTRTLQMVPFSRHTVRYTLFAFKSGMWIQPHLVVIDTYFNKTLRVLPTENMQSDRKGILVWVDADGS</sequence>
<dbReference type="AlphaFoldDB" id="A0A0U1LQH6"/>
<evidence type="ECO:0000259" key="3">
    <source>
        <dbReference type="Pfam" id="PF11817"/>
    </source>
</evidence>
<dbReference type="Pfam" id="PF11817">
    <property type="entry name" value="Foie-gras_1"/>
    <property type="match status" value="1"/>
</dbReference>
<feature type="domain" description="Gryzun putative trafficking through Golgi" evidence="2">
    <location>
        <begin position="649"/>
        <end position="1234"/>
    </location>
</feature>
<evidence type="ECO:0000259" key="2">
    <source>
        <dbReference type="Pfam" id="PF07919"/>
    </source>
</evidence>
<dbReference type="InterPro" id="IPR012880">
    <property type="entry name" value="Gryzun"/>
</dbReference>
<dbReference type="OMA" id="CVEYYRD"/>
<proteinExistence type="predicted"/>
<feature type="compositionally biased region" description="Low complexity" evidence="1">
    <location>
        <begin position="283"/>
        <end position="292"/>
    </location>
</feature>
<reference evidence="4 5" key="1">
    <citation type="submission" date="2015-04" db="EMBL/GenBank/DDBJ databases">
        <authorList>
            <person name="Syromyatnikov M.Y."/>
            <person name="Popov V.N."/>
        </authorList>
    </citation>
    <scope>NUCLEOTIDE SEQUENCE [LARGE SCALE GENOMIC DNA]</scope>
    <source>
        <strain evidence="4">WF-38-12</strain>
    </source>
</reference>
<keyword evidence="5" id="KW-1185">Reference proteome</keyword>
<protein>
    <submittedName>
        <fullName evidence="4">DmX-like protein 1</fullName>
    </submittedName>
</protein>
<organism evidence="4 5">
    <name type="scientific">Talaromyces islandicus</name>
    <name type="common">Penicillium islandicum</name>
    <dbReference type="NCBI Taxonomy" id="28573"/>
    <lineage>
        <taxon>Eukaryota</taxon>
        <taxon>Fungi</taxon>
        <taxon>Dikarya</taxon>
        <taxon>Ascomycota</taxon>
        <taxon>Pezizomycotina</taxon>
        <taxon>Eurotiomycetes</taxon>
        <taxon>Eurotiomycetidae</taxon>
        <taxon>Eurotiales</taxon>
        <taxon>Trichocomaceae</taxon>
        <taxon>Talaromyces</taxon>
        <taxon>Talaromyces sect. Islandici</taxon>
    </lineage>
</organism>
<dbReference type="InterPro" id="IPR021773">
    <property type="entry name" value="TPC11"/>
</dbReference>
<dbReference type="PANTHER" id="PTHR14374:SF0">
    <property type="entry name" value="TRAFFICKING PROTEIN PARTICLE COMPLEX SUBUNIT 11"/>
    <property type="match status" value="1"/>
</dbReference>
<name>A0A0U1LQH6_TALIS</name>
<dbReference type="Pfam" id="PF07919">
    <property type="entry name" value="Gryzun"/>
    <property type="match status" value="1"/>
</dbReference>
<evidence type="ECO:0000313" key="4">
    <source>
        <dbReference type="EMBL" id="CRG85614.1"/>
    </source>
</evidence>
<dbReference type="STRING" id="28573.A0A0U1LQH6"/>
<accession>A0A0U1LQH6</accession>